<keyword evidence="9" id="KW-1185">Reference proteome</keyword>
<keyword evidence="4" id="KW-0804">Transcription</keyword>
<feature type="transmembrane region" description="Helical" evidence="6">
    <location>
        <begin position="20"/>
        <end position="39"/>
    </location>
</feature>
<name>A0A8J5LR74_ZINOF</name>
<dbReference type="GO" id="GO:0005634">
    <property type="term" value="C:nucleus"/>
    <property type="evidence" value="ECO:0007669"/>
    <property type="project" value="UniProtKB-SubCell"/>
</dbReference>
<organism evidence="8 9">
    <name type="scientific">Zingiber officinale</name>
    <name type="common">Ginger</name>
    <name type="synonym">Amomum zingiber</name>
    <dbReference type="NCBI Taxonomy" id="94328"/>
    <lineage>
        <taxon>Eukaryota</taxon>
        <taxon>Viridiplantae</taxon>
        <taxon>Streptophyta</taxon>
        <taxon>Embryophyta</taxon>
        <taxon>Tracheophyta</taxon>
        <taxon>Spermatophyta</taxon>
        <taxon>Magnoliopsida</taxon>
        <taxon>Liliopsida</taxon>
        <taxon>Zingiberales</taxon>
        <taxon>Zingiberaceae</taxon>
        <taxon>Zingiber</taxon>
    </lineage>
</organism>
<reference evidence="8 9" key="1">
    <citation type="submission" date="2020-08" db="EMBL/GenBank/DDBJ databases">
        <title>Plant Genome Project.</title>
        <authorList>
            <person name="Zhang R.-G."/>
        </authorList>
    </citation>
    <scope>NUCLEOTIDE SEQUENCE [LARGE SCALE GENOMIC DNA]</scope>
    <source>
        <tissue evidence="8">Rhizome</tissue>
    </source>
</reference>
<evidence type="ECO:0000313" key="9">
    <source>
        <dbReference type="Proteomes" id="UP000734854"/>
    </source>
</evidence>
<evidence type="ECO:0000256" key="4">
    <source>
        <dbReference type="ARBA" id="ARBA00023163"/>
    </source>
</evidence>
<evidence type="ECO:0000313" key="8">
    <source>
        <dbReference type="EMBL" id="KAG6524039.1"/>
    </source>
</evidence>
<keyword evidence="5" id="KW-0539">Nucleus</keyword>
<dbReference type="GO" id="GO:0003677">
    <property type="term" value="F:DNA binding"/>
    <property type="evidence" value="ECO:0007669"/>
    <property type="project" value="UniProtKB-KW"/>
</dbReference>
<sequence length="129" mass="14957">MDEATSQFISSPWVSPLPLIPFLAPSSPFFCSFSFRRFVGQMKKGRVLVETAAAVEETRFRDVRKRPWGRFAAEIRDPWNLRLGRGCRSGLRLRRSRVPWFQGQDQLSPSCRRRCVSHLYSCIPLPSLR</sequence>
<keyword evidence="3" id="KW-0238">DNA-binding</keyword>
<accession>A0A8J5LR74</accession>
<dbReference type="PROSITE" id="PS51032">
    <property type="entry name" value="AP2_ERF"/>
    <property type="match status" value="1"/>
</dbReference>
<dbReference type="GO" id="GO:0003700">
    <property type="term" value="F:DNA-binding transcription factor activity"/>
    <property type="evidence" value="ECO:0007669"/>
    <property type="project" value="InterPro"/>
</dbReference>
<keyword evidence="6" id="KW-0472">Membrane</keyword>
<evidence type="ECO:0000256" key="6">
    <source>
        <dbReference type="SAM" id="Phobius"/>
    </source>
</evidence>
<protein>
    <recommendedName>
        <fullName evidence="7">AP2/ERF domain-containing protein</fullName>
    </recommendedName>
</protein>
<dbReference type="InterPro" id="IPR001471">
    <property type="entry name" value="AP2/ERF_dom"/>
</dbReference>
<keyword evidence="6" id="KW-1133">Transmembrane helix</keyword>
<keyword evidence="2" id="KW-0805">Transcription regulation</keyword>
<evidence type="ECO:0000259" key="7">
    <source>
        <dbReference type="PROSITE" id="PS51032"/>
    </source>
</evidence>
<feature type="domain" description="AP2/ERF" evidence="7">
    <location>
        <begin position="59"/>
        <end position="93"/>
    </location>
</feature>
<evidence type="ECO:0000256" key="3">
    <source>
        <dbReference type="ARBA" id="ARBA00023125"/>
    </source>
</evidence>
<evidence type="ECO:0000256" key="1">
    <source>
        <dbReference type="ARBA" id="ARBA00004123"/>
    </source>
</evidence>
<proteinExistence type="predicted"/>
<dbReference type="Proteomes" id="UP000734854">
    <property type="component" value="Unassembled WGS sequence"/>
</dbReference>
<comment type="caution">
    <text evidence="8">The sequence shown here is derived from an EMBL/GenBank/DDBJ whole genome shotgun (WGS) entry which is preliminary data.</text>
</comment>
<dbReference type="AlphaFoldDB" id="A0A8J5LR74"/>
<keyword evidence="6" id="KW-0812">Transmembrane</keyword>
<dbReference type="EMBL" id="JACMSC010000004">
    <property type="protein sequence ID" value="KAG6524039.1"/>
    <property type="molecule type" value="Genomic_DNA"/>
</dbReference>
<gene>
    <name evidence="8" type="ORF">ZIOFF_013929</name>
</gene>
<evidence type="ECO:0000256" key="2">
    <source>
        <dbReference type="ARBA" id="ARBA00023015"/>
    </source>
</evidence>
<evidence type="ECO:0000256" key="5">
    <source>
        <dbReference type="ARBA" id="ARBA00023242"/>
    </source>
</evidence>
<comment type="subcellular location">
    <subcellularLocation>
        <location evidence="1">Nucleus</location>
    </subcellularLocation>
</comment>